<dbReference type="SFLD" id="SFLDS00029">
    <property type="entry name" value="Radical_SAM"/>
    <property type="match status" value="1"/>
</dbReference>
<evidence type="ECO:0000256" key="7">
    <source>
        <dbReference type="SAM" id="MobiDB-lite"/>
    </source>
</evidence>
<evidence type="ECO:0000256" key="4">
    <source>
        <dbReference type="ARBA" id="ARBA00022723"/>
    </source>
</evidence>
<dbReference type="InterPro" id="IPR023404">
    <property type="entry name" value="rSAM_horseshoe"/>
</dbReference>
<keyword evidence="6" id="KW-0411">Iron-sulfur</keyword>
<dbReference type="Pfam" id="PF16199">
    <property type="entry name" value="Radical_SAM_C"/>
    <property type="match status" value="1"/>
</dbReference>
<dbReference type="PANTHER" id="PTHR11135:SF1">
    <property type="entry name" value="PROTEIN YHCC"/>
    <property type="match status" value="1"/>
</dbReference>
<reference evidence="9 10" key="1">
    <citation type="journal article" date="2022" name="Syst. Appl. Microbiol.">
        <title>Rhodopirellula aestuarii sp. nov., a novel member of the genus Rhodopirellula isolated from brackish sediments collected in the Tagus River estuary, Portugal.</title>
        <authorList>
            <person name="Vitorino I.R."/>
            <person name="Klimek D."/>
            <person name="Calusinska M."/>
            <person name="Lobo-da-Cunha A."/>
            <person name="Vasconcelos V."/>
            <person name="Lage O.M."/>
        </authorList>
    </citation>
    <scope>NUCLEOTIDE SEQUENCE [LARGE SCALE GENOMIC DNA]</scope>
    <source>
        <strain evidence="9 10">ICT_H3.1</strain>
    </source>
</reference>
<dbReference type="CDD" id="cd01335">
    <property type="entry name" value="Radical_SAM"/>
    <property type="match status" value="1"/>
</dbReference>
<feature type="region of interest" description="Disordered" evidence="7">
    <location>
        <begin position="1"/>
        <end position="52"/>
    </location>
</feature>
<dbReference type="Gene3D" id="3.80.30.20">
    <property type="entry name" value="tm_1862 like domain"/>
    <property type="match status" value="1"/>
</dbReference>
<evidence type="ECO:0000256" key="3">
    <source>
        <dbReference type="ARBA" id="ARBA00022691"/>
    </source>
</evidence>
<gene>
    <name evidence="9" type="ORF">NB063_17775</name>
</gene>
<dbReference type="NCBIfam" id="TIGR01212">
    <property type="entry name" value="TIGR01212 family radical SAM protein"/>
    <property type="match status" value="1"/>
</dbReference>
<dbReference type="InterPro" id="IPR058240">
    <property type="entry name" value="rSAM_sf"/>
</dbReference>
<dbReference type="InterPro" id="IPR006638">
    <property type="entry name" value="Elp3/MiaA/NifB-like_rSAM"/>
</dbReference>
<protein>
    <submittedName>
        <fullName evidence="9">TIGR01212 family radical SAM protein</fullName>
    </submittedName>
</protein>
<evidence type="ECO:0000256" key="5">
    <source>
        <dbReference type="ARBA" id="ARBA00023004"/>
    </source>
</evidence>
<dbReference type="InterPro" id="IPR005911">
    <property type="entry name" value="YhcC-like"/>
</dbReference>
<comment type="cofactor">
    <cofactor evidence="1">
        <name>[4Fe-4S] cluster</name>
        <dbReference type="ChEBI" id="CHEBI:49883"/>
    </cofactor>
</comment>
<feature type="compositionally biased region" description="Basic and acidic residues" evidence="7">
    <location>
        <begin position="16"/>
        <end position="26"/>
    </location>
</feature>
<accession>A0ABT0U688</accession>
<proteinExistence type="predicted"/>
<keyword evidence="2" id="KW-0004">4Fe-4S</keyword>
<dbReference type="InterPro" id="IPR032432">
    <property type="entry name" value="Radical_SAM_C"/>
</dbReference>
<dbReference type="SFLD" id="SFLDG01086">
    <property type="entry name" value="elongater_protein-like"/>
    <property type="match status" value="1"/>
</dbReference>
<evidence type="ECO:0000313" key="10">
    <source>
        <dbReference type="Proteomes" id="UP001202961"/>
    </source>
</evidence>
<dbReference type="SUPFAM" id="SSF102114">
    <property type="entry name" value="Radical SAM enzymes"/>
    <property type="match status" value="1"/>
</dbReference>
<dbReference type="Pfam" id="PF04055">
    <property type="entry name" value="Radical_SAM"/>
    <property type="match status" value="1"/>
</dbReference>
<keyword evidence="4" id="KW-0479">Metal-binding</keyword>
<keyword evidence="3" id="KW-0949">S-adenosyl-L-methionine</keyword>
<keyword evidence="10" id="KW-1185">Reference proteome</keyword>
<evidence type="ECO:0000256" key="6">
    <source>
        <dbReference type="ARBA" id="ARBA00023014"/>
    </source>
</evidence>
<name>A0ABT0U688_9BACT</name>
<dbReference type="InterPro" id="IPR039661">
    <property type="entry name" value="ELP3"/>
</dbReference>
<dbReference type="SMART" id="SM00729">
    <property type="entry name" value="Elp3"/>
    <property type="match status" value="1"/>
</dbReference>
<dbReference type="InterPro" id="IPR007197">
    <property type="entry name" value="rSAM"/>
</dbReference>
<dbReference type="SFLD" id="SFLDG01091">
    <property type="entry name" value="uncharacterized_CHP01210-like"/>
    <property type="match status" value="1"/>
</dbReference>
<feature type="compositionally biased region" description="Pro residues" evidence="7">
    <location>
        <begin position="1"/>
        <end position="12"/>
    </location>
</feature>
<evidence type="ECO:0000256" key="2">
    <source>
        <dbReference type="ARBA" id="ARBA00022485"/>
    </source>
</evidence>
<feature type="domain" description="Radical SAM core" evidence="8">
    <location>
        <begin position="77"/>
        <end position="316"/>
    </location>
</feature>
<dbReference type="EMBL" id="JAMQBK010000046">
    <property type="protein sequence ID" value="MCM2372462.1"/>
    <property type="molecule type" value="Genomic_DNA"/>
</dbReference>
<organism evidence="9 10">
    <name type="scientific">Aporhodopirellula aestuarii</name>
    <dbReference type="NCBI Taxonomy" id="2950107"/>
    <lineage>
        <taxon>Bacteria</taxon>
        <taxon>Pseudomonadati</taxon>
        <taxon>Planctomycetota</taxon>
        <taxon>Planctomycetia</taxon>
        <taxon>Pirellulales</taxon>
        <taxon>Pirellulaceae</taxon>
        <taxon>Aporhodopirellula</taxon>
    </lineage>
</organism>
<sequence>MQSPPPINIPPTRPHRLADRTRHDIVYDSLSVSPPPEFFMPKSDLDPTQQPDLDDGSLDWQREGLHLNAFGRALRRKFGGRVQRVSIDAGFTCPNVDGAVTTGGCNFCDNRSFSPSRRVRLERVSEQLRTGIESVIRRYDRVHGFIAYFQPATNTYAPIDQLEEIYDLAMNADPRVLGLAIGTRPDCAPEPVLELLERISKQRSVSLEFGMQTIHDESLRWMNRAHTHADMVNAMDRARGRGFECSGHVILGIPGEDREMMMQTAREVGVLGLDSIKLHNLYCVHGTPLGDEVLAGKLKMMERQEYIQTVVDFLERIPPTTVVERVSGDAPPKYLIEPKWCLQKSAIRDEINSEFERRGTRQGVHYVAPEIAPERRERPTDQTPTSIRDRIEVRGRLPVLKLQRGVAGGLHRD</sequence>
<keyword evidence="5" id="KW-0408">Iron</keyword>
<evidence type="ECO:0000313" key="9">
    <source>
        <dbReference type="EMBL" id="MCM2372462.1"/>
    </source>
</evidence>
<dbReference type="Proteomes" id="UP001202961">
    <property type="component" value="Unassembled WGS sequence"/>
</dbReference>
<comment type="caution">
    <text evidence="9">The sequence shown here is derived from an EMBL/GenBank/DDBJ whole genome shotgun (WGS) entry which is preliminary data.</text>
</comment>
<dbReference type="PROSITE" id="PS51918">
    <property type="entry name" value="RADICAL_SAM"/>
    <property type="match status" value="1"/>
</dbReference>
<dbReference type="PANTHER" id="PTHR11135">
    <property type="entry name" value="HISTONE ACETYLTRANSFERASE-RELATED"/>
    <property type="match status" value="1"/>
</dbReference>
<evidence type="ECO:0000256" key="1">
    <source>
        <dbReference type="ARBA" id="ARBA00001966"/>
    </source>
</evidence>
<evidence type="ECO:0000259" key="8">
    <source>
        <dbReference type="PROSITE" id="PS51918"/>
    </source>
</evidence>